<evidence type="ECO:0000313" key="2">
    <source>
        <dbReference type="Proteomes" id="UP000813461"/>
    </source>
</evidence>
<accession>A0A8K0QXX1</accession>
<evidence type="ECO:0000313" key="1">
    <source>
        <dbReference type="EMBL" id="KAH7074286.1"/>
    </source>
</evidence>
<keyword evidence="2" id="KW-1185">Reference proteome</keyword>
<dbReference type="OrthoDB" id="3788765at2759"/>
<proteinExistence type="predicted"/>
<name>A0A8K0QXX1_9PLEO</name>
<dbReference type="Proteomes" id="UP000813461">
    <property type="component" value="Unassembled WGS sequence"/>
</dbReference>
<gene>
    <name evidence="1" type="ORF">FB567DRAFT_553754</name>
</gene>
<sequence length="231" mass="25069">MPSTNETTPGHNLRSDSHDVDQLATHLASTTLHHCALEPSTSFPPNTSLDEQLLILAGVQDYHISGSPNQTFDSTEVARFQDRTFPGQETADQDIRHMMDAHLNHLNDAELAGLMRSSLHIQTPSNNPPHNATSYATQQPVEATNTFTSALPPVPSFPCGTLSELQDYYRAILSTATSPHALAHAPLPADNADLAVLSAFMASEMQNRAARGAVVVFSSFAHPCYPLWSRS</sequence>
<reference evidence="1" key="1">
    <citation type="journal article" date="2021" name="Nat. Commun.">
        <title>Genetic determinants of endophytism in the Arabidopsis root mycobiome.</title>
        <authorList>
            <person name="Mesny F."/>
            <person name="Miyauchi S."/>
            <person name="Thiergart T."/>
            <person name="Pickel B."/>
            <person name="Atanasova L."/>
            <person name="Karlsson M."/>
            <person name="Huettel B."/>
            <person name="Barry K.W."/>
            <person name="Haridas S."/>
            <person name="Chen C."/>
            <person name="Bauer D."/>
            <person name="Andreopoulos W."/>
            <person name="Pangilinan J."/>
            <person name="LaButti K."/>
            <person name="Riley R."/>
            <person name="Lipzen A."/>
            <person name="Clum A."/>
            <person name="Drula E."/>
            <person name="Henrissat B."/>
            <person name="Kohler A."/>
            <person name="Grigoriev I.V."/>
            <person name="Martin F.M."/>
            <person name="Hacquard S."/>
        </authorList>
    </citation>
    <scope>NUCLEOTIDE SEQUENCE</scope>
    <source>
        <strain evidence="1">MPI-SDFR-AT-0120</strain>
    </source>
</reference>
<organism evidence="1 2">
    <name type="scientific">Paraphoma chrysanthemicola</name>
    <dbReference type="NCBI Taxonomy" id="798071"/>
    <lineage>
        <taxon>Eukaryota</taxon>
        <taxon>Fungi</taxon>
        <taxon>Dikarya</taxon>
        <taxon>Ascomycota</taxon>
        <taxon>Pezizomycotina</taxon>
        <taxon>Dothideomycetes</taxon>
        <taxon>Pleosporomycetidae</taxon>
        <taxon>Pleosporales</taxon>
        <taxon>Pleosporineae</taxon>
        <taxon>Phaeosphaeriaceae</taxon>
        <taxon>Paraphoma</taxon>
    </lineage>
</organism>
<comment type="caution">
    <text evidence="1">The sequence shown here is derived from an EMBL/GenBank/DDBJ whole genome shotgun (WGS) entry which is preliminary data.</text>
</comment>
<dbReference type="AlphaFoldDB" id="A0A8K0QXX1"/>
<dbReference type="EMBL" id="JAGMVJ010000021">
    <property type="protein sequence ID" value="KAH7074286.1"/>
    <property type="molecule type" value="Genomic_DNA"/>
</dbReference>
<protein>
    <submittedName>
        <fullName evidence="1">Uncharacterized protein</fullName>
    </submittedName>
</protein>